<dbReference type="GeneID" id="16797155"/>
<reference evidence="2" key="2">
    <citation type="submission" date="2013-03" db="EMBL/GenBank/DDBJ databases">
        <title>The Cellulophaga phages: a novel, diverse, and globally ubiquitous model system.</title>
        <authorList>
            <person name="Holmfeldt K."/>
            <person name="Solonenko N."/>
            <person name="Shah M."/>
            <person name="Corrier K."/>
            <person name="Riemann L."/>
            <person name="VerBerkmoes N.C."/>
            <person name="Sullivan M.B."/>
        </authorList>
    </citation>
    <scope>NUCLEOTIDE SEQUENCE [LARGE SCALE GENOMIC DNA]</scope>
</reference>
<sequence length="64" mass="7284">MAYTEQQIEEAINNVKHKAPIVREFSGYIVLGQDERDFASKCRKIANGDRFGFYTIERALANCG</sequence>
<dbReference type="EMBL" id="KC821620">
    <property type="protein sequence ID" value="AGO48618.1"/>
    <property type="molecule type" value="Genomic_DNA"/>
</dbReference>
<dbReference type="Proteomes" id="UP000014728">
    <property type="component" value="Segment"/>
</dbReference>
<organism evidence="1 2">
    <name type="scientific">Cellulophaga phage phi18:3</name>
    <dbReference type="NCBI Taxonomy" id="1327983"/>
    <lineage>
        <taxon>Viruses</taxon>
        <taxon>Duplodnaviria</taxon>
        <taxon>Heunggongvirae</taxon>
        <taxon>Uroviricota</taxon>
        <taxon>Caudoviricetes</taxon>
        <taxon>Pachyviridae</taxon>
        <taxon>Baltivirus</taxon>
        <taxon>Baltivirus phi18tres</taxon>
    </lineage>
</organism>
<gene>
    <name evidence="1" type="ORF">Phi18:3_gp106</name>
</gene>
<keyword evidence="2" id="KW-1185">Reference proteome</keyword>
<dbReference type="RefSeq" id="YP_008241299.1">
    <property type="nucleotide sequence ID" value="NC_021794.1"/>
</dbReference>
<name>S0A362_9CAUD</name>
<reference evidence="1 2" key="1">
    <citation type="journal article" date="2013" name="Proc. Natl. Acad. Sci. U.S.A.">
        <title>Twelve previously unknown phage genera are ubiquitous in global oceans.</title>
        <authorList>
            <person name="Holmfeldt K."/>
            <person name="Solonenko N."/>
            <person name="Shah M."/>
            <person name="Corrier K."/>
            <person name="Riemann L."/>
            <person name="Verberkmoes N.C."/>
            <person name="Sullivan M.B."/>
        </authorList>
    </citation>
    <scope>NUCLEOTIDE SEQUENCE [LARGE SCALE GENOMIC DNA]</scope>
    <source>
        <strain evidence="1">Phi18:3</strain>
    </source>
</reference>
<protein>
    <submittedName>
        <fullName evidence="1">Uncharacterized protein</fullName>
    </submittedName>
</protein>
<accession>S0A362</accession>
<evidence type="ECO:0000313" key="2">
    <source>
        <dbReference type="Proteomes" id="UP000014728"/>
    </source>
</evidence>
<evidence type="ECO:0000313" key="1">
    <source>
        <dbReference type="EMBL" id="AGO48618.1"/>
    </source>
</evidence>
<proteinExistence type="predicted"/>
<dbReference type="KEGG" id="vg:16797155"/>